<evidence type="ECO:0000256" key="10">
    <source>
        <dbReference type="ARBA" id="ARBA00023033"/>
    </source>
</evidence>
<keyword evidence="11" id="KW-0472">Membrane</keyword>
<comment type="cofactor">
    <cofactor evidence="1 12">
        <name>heme</name>
        <dbReference type="ChEBI" id="CHEBI:30413"/>
    </cofactor>
</comment>
<dbReference type="PANTHER" id="PTHR46206:SF5">
    <property type="entry name" value="P450, PUTATIVE (EUROFUNG)-RELATED"/>
    <property type="match status" value="1"/>
</dbReference>
<evidence type="ECO:0000256" key="3">
    <source>
        <dbReference type="ARBA" id="ARBA00010617"/>
    </source>
</evidence>
<dbReference type="InterPro" id="IPR001128">
    <property type="entry name" value="Cyt_P450"/>
</dbReference>
<name>A0AAN6XU24_9PEZI</name>
<keyword evidence="6 12" id="KW-0479">Metal-binding</keyword>
<dbReference type="EMBL" id="MU858380">
    <property type="protein sequence ID" value="KAK4206595.1"/>
    <property type="molecule type" value="Genomic_DNA"/>
</dbReference>
<evidence type="ECO:0000256" key="11">
    <source>
        <dbReference type="ARBA" id="ARBA00023136"/>
    </source>
</evidence>
<protein>
    <submittedName>
        <fullName evidence="14">Cytochrome P450</fullName>
    </submittedName>
</protein>
<feature type="binding site" description="axial binding residue" evidence="12">
    <location>
        <position position="507"/>
    </location>
    <ligand>
        <name>heme</name>
        <dbReference type="ChEBI" id="CHEBI:30413"/>
    </ligand>
    <ligandPart>
        <name>Fe</name>
        <dbReference type="ChEBI" id="CHEBI:18248"/>
    </ligandPart>
</feature>
<evidence type="ECO:0000256" key="13">
    <source>
        <dbReference type="SAM" id="MobiDB-lite"/>
    </source>
</evidence>
<proteinExistence type="inferred from homology"/>
<dbReference type="GO" id="GO:0004497">
    <property type="term" value="F:monooxygenase activity"/>
    <property type="evidence" value="ECO:0007669"/>
    <property type="project" value="UniProtKB-KW"/>
</dbReference>
<dbReference type="SUPFAM" id="SSF48264">
    <property type="entry name" value="Cytochrome P450"/>
    <property type="match status" value="1"/>
</dbReference>
<gene>
    <name evidence="14" type="ORF">QBC37DRAFT_406981</name>
</gene>
<evidence type="ECO:0000256" key="7">
    <source>
        <dbReference type="ARBA" id="ARBA00022989"/>
    </source>
</evidence>
<keyword evidence="8" id="KW-0560">Oxidoreductase</keyword>
<keyword evidence="5" id="KW-0812">Transmembrane</keyword>
<comment type="similarity">
    <text evidence="3">Belongs to the cytochrome P450 family.</text>
</comment>
<feature type="region of interest" description="Disordered" evidence="13">
    <location>
        <begin position="467"/>
        <end position="492"/>
    </location>
</feature>
<feature type="compositionally biased region" description="Low complexity" evidence="13">
    <location>
        <begin position="474"/>
        <end position="491"/>
    </location>
</feature>
<sequence length="566" mass="64201">MLRERLSIYLSGLWHRKQHEQHWSTDSRFLGAVSVLILLLFYLDGVVESFKEPKGKARASQYQTFIRNFYKFVSKRILAWGYLFDGPGSIQRAYRVSGGAPFEILAPDTRMVFVSSPEDIKELDRVPDDVLSLNGAAKHMLQPVYTMNGFNWFDRRGVEGVGFVRTLRSLLTQNLPLLLPDLSRLARVRWAELLEKKGTLRDGAIHAPVYPMMLDLVVLMNARSLFGEDLIKDTRFMTSALSYVEETLLTAEIVKLLPRFLAPAVGGFLGWALRSHKTFFQSLIPATEQHIQETERKSLGHTVPRRADCIQWIIDTAPKQNPWPAERVIYELMAIWFGSVHILSTTIVYAIHDLCLHPEYVKPLRQELETCYKEFERTGGRDAGGALPLLDSFLKESARLTPVDSMSIRRCALQPYSLSTGTHSLEVGDWACAPSGAINLSATYYTSPDEFSGFSFVPPSRVPDDGWWKKRDGSSTSSSSLPMQSTPSSLTDVDSSWLMWGTGRMACPGRHYATAFMKTVVAQLLLDYDFKLAEPGSKRWISWRVAKIPKPWTKVLFVPRNRECIY</sequence>
<keyword evidence="15" id="KW-1185">Reference proteome</keyword>
<dbReference type="GO" id="GO:0020037">
    <property type="term" value="F:heme binding"/>
    <property type="evidence" value="ECO:0007669"/>
    <property type="project" value="InterPro"/>
</dbReference>
<dbReference type="PANTHER" id="PTHR46206">
    <property type="entry name" value="CYTOCHROME P450"/>
    <property type="match status" value="1"/>
</dbReference>
<evidence type="ECO:0000256" key="8">
    <source>
        <dbReference type="ARBA" id="ARBA00023002"/>
    </source>
</evidence>
<evidence type="ECO:0000256" key="5">
    <source>
        <dbReference type="ARBA" id="ARBA00022692"/>
    </source>
</evidence>
<dbReference type="PRINTS" id="PR00465">
    <property type="entry name" value="EP450IV"/>
</dbReference>
<evidence type="ECO:0000256" key="1">
    <source>
        <dbReference type="ARBA" id="ARBA00001971"/>
    </source>
</evidence>
<accession>A0AAN6XU24</accession>
<keyword evidence="10" id="KW-0503">Monooxygenase</keyword>
<comment type="subcellular location">
    <subcellularLocation>
        <location evidence="2">Membrane</location>
    </subcellularLocation>
</comment>
<keyword evidence="7" id="KW-1133">Transmembrane helix</keyword>
<dbReference type="GO" id="GO:0016020">
    <property type="term" value="C:membrane"/>
    <property type="evidence" value="ECO:0007669"/>
    <property type="project" value="UniProtKB-SubCell"/>
</dbReference>
<dbReference type="GO" id="GO:0005506">
    <property type="term" value="F:iron ion binding"/>
    <property type="evidence" value="ECO:0007669"/>
    <property type="project" value="InterPro"/>
</dbReference>
<evidence type="ECO:0000256" key="6">
    <source>
        <dbReference type="ARBA" id="ARBA00022723"/>
    </source>
</evidence>
<dbReference type="InterPro" id="IPR036396">
    <property type="entry name" value="Cyt_P450_sf"/>
</dbReference>
<evidence type="ECO:0000313" key="15">
    <source>
        <dbReference type="Proteomes" id="UP001301769"/>
    </source>
</evidence>
<reference evidence="14" key="1">
    <citation type="journal article" date="2023" name="Mol. Phylogenet. Evol.">
        <title>Genome-scale phylogeny and comparative genomics of the fungal order Sordariales.</title>
        <authorList>
            <person name="Hensen N."/>
            <person name="Bonometti L."/>
            <person name="Westerberg I."/>
            <person name="Brannstrom I.O."/>
            <person name="Guillou S."/>
            <person name="Cros-Aarteil S."/>
            <person name="Calhoun S."/>
            <person name="Haridas S."/>
            <person name="Kuo A."/>
            <person name="Mondo S."/>
            <person name="Pangilinan J."/>
            <person name="Riley R."/>
            <person name="LaButti K."/>
            <person name="Andreopoulos B."/>
            <person name="Lipzen A."/>
            <person name="Chen C."/>
            <person name="Yan M."/>
            <person name="Daum C."/>
            <person name="Ng V."/>
            <person name="Clum A."/>
            <person name="Steindorff A."/>
            <person name="Ohm R.A."/>
            <person name="Martin F."/>
            <person name="Silar P."/>
            <person name="Natvig D.O."/>
            <person name="Lalanne C."/>
            <person name="Gautier V."/>
            <person name="Ament-Velasquez S.L."/>
            <person name="Kruys A."/>
            <person name="Hutchinson M.I."/>
            <person name="Powell A.J."/>
            <person name="Barry K."/>
            <person name="Miller A.N."/>
            <person name="Grigoriev I.V."/>
            <person name="Debuchy R."/>
            <person name="Gladieux P."/>
            <person name="Hiltunen Thoren M."/>
            <person name="Johannesson H."/>
        </authorList>
    </citation>
    <scope>NUCLEOTIDE SEQUENCE</scope>
    <source>
        <strain evidence="14">PSN293</strain>
    </source>
</reference>
<reference evidence="14" key="2">
    <citation type="submission" date="2023-05" db="EMBL/GenBank/DDBJ databases">
        <authorList>
            <consortium name="Lawrence Berkeley National Laboratory"/>
            <person name="Steindorff A."/>
            <person name="Hensen N."/>
            <person name="Bonometti L."/>
            <person name="Westerberg I."/>
            <person name="Brannstrom I.O."/>
            <person name="Guillou S."/>
            <person name="Cros-Aarteil S."/>
            <person name="Calhoun S."/>
            <person name="Haridas S."/>
            <person name="Kuo A."/>
            <person name="Mondo S."/>
            <person name="Pangilinan J."/>
            <person name="Riley R."/>
            <person name="Labutti K."/>
            <person name="Andreopoulos B."/>
            <person name="Lipzen A."/>
            <person name="Chen C."/>
            <person name="Yanf M."/>
            <person name="Daum C."/>
            <person name="Ng V."/>
            <person name="Clum A."/>
            <person name="Ohm R."/>
            <person name="Martin F."/>
            <person name="Silar P."/>
            <person name="Natvig D."/>
            <person name="Lalanne C."/>
            <person name="Gautier V."/>
            <person name="Ament-Velasquez S.L."/>
            <person name="Kruys A."/>
            <person name="Hutchinson M.I."/>
            <person name="Powell A.J."/>
            <person name="Barry K."/>
            <person name="Miller A.N."/>
            <person name="Grigoriev I.V."/>
            <person name="Debuchy R."/>
            <person name="Gladieux P."/>
            <person name="Thoren M.H."/>
            <person name="Johannesson H."/>
        </authorList>
    </citation>
    <scope>NUCLEOTIDE SEQUENCE</scope>
    <source>
        <strain evidence="14">PSN293</strain>
    </source>
</reference>
<evidence type="ECO:0000313" key="14">
    <source>
        <dbReference type="EMBL" id="KAK4206595.1"/>
    </source>
</evidence>
<dbReference type="AlphaFoldDB" id="A0AAN6XU24"/>
<dbReference type="CDD" id="cd11041">
    <property type="entry name" value="CYP503A1-like"/>
    <property type="match status" value="1"/>
</dbReference>
<keyword evidence="4 12" id="KW-0349">Heme</keyword>
<evidence type="ECO:0000256" key="9">
    <source>
        <dbReference type="ARBA" id="ARBA00023004"/>
    </source>
</evidence>
<dbReference type="InterPro" id="IPR002403">
    <property type="entry name" value="Cyt_P450_E_grp-IV"/>
</dbReference>
<dbReference type="Proteomes" id="UP001301769">
    <property type="component" value="Unassembled WGS sequence"/>
</dbReference>
<evidence type="ECO:0000256" key="12">
    <source>
        <dbReference type="PIRSR" id="PIRSR602403-1"/>
    </source>
</evidence>
<dbReference type="GO" id="GO:0016705">
    <property type="term" value="F:oxidoreductase activity, acting on paired donors, with incorporation or reduction of molecular oxygen"/>
    <property type="evidence" value="ECO:0007669"/>
    <property type="project" value="InterPro"/>
</dbReference>
<organism evidence="14 15">
    <name type="scientific">Rhypophila decipiens</name>
    <dbReference type="NCBI Taxonomy" id="261697"/>
    <lineage>
        <taxon>Eukaryota</taxon>
        <taxon>Fungi</taxon>
        <taxon>Dikarya</taxon>
        <taxon>Ascomycota</taxon>
        <taxon>Pezizomycotina</taxon>
        <taxon>Sordariomycetes</taxon>
        <taxon>Sordariomycetidae</taxon>
        <taxon>Sordariales</taxon>
        <taxon>Naviculisporaceae</taxon>
        <taxon>Rhypophila</taxon>
    </lineage>
</organism>
<evidence type="ECO:0000256" key="2">
    <source>
        <dbReference type="ARBA" id="ARBA00004370"/>
    </source>
</evidence>
<comment type="caution">
    <text evidence="14">The sequence shown here is derived from an EMBL/GenBank/DDBJ whole genome shotgun (WGS) entry which is preliminary data.</text>
</comment>
<keyword evidence="9 12" id="KW-0408">Iron</keyword>
<evidence type="ECO:0000256" key="4">
    <source>
        <dbReference type="ARBA" id="ARBA00022617"/>
    </source>
</evidence>
<dbReference type="Pfam" id="PF00067">
    <property type="entry name" value="p450"/>
    <property type="match status" value="1"/>
</dbReference>
<dbReference type="Gene3D" id="1.10.630.10">
    <property type="entry name" value="Cytochrome P450"/>
    <property type="match status" value="1"/>
</dbReference>